<evidence type="ECO:0000313" key="3">
    <source>
        <dbReference type="Proteomes" id="UP000194632"/>
    </source>
</evidence>
<keyword evidence="3" id="KW-1185">Reference proteome</keyword>
<feature type="region of interest" description="Disordered" evidence="1">
    <location>
        <begin position="1"/>
        <end position="24"/>
    </location>
</feature>
<dbReference type="Proteomes" id="UP000194632">
    <property type="component" value="Unassembled WGS sequence"/>
</dbReference>
<evidence type="ECO:0000313" key="2">
    <source>
        <dbReference type="EMBL" id="OUC80039.1"/>
    </source>
</evidence>
<dbReference type="AlphaFoldDB" id="A0A243QE37"/>
<dbReference type="OrthoDB" id="3635048at2"/>
<feature type="compositionally biased region" description="Polar residues" evidence="1">
    <location>
        <begin position="1"/>
        <end position="10"/>
    </location>
</feature>
<organism evidence="2 3">
    <name type="scientific">Gordonia lacunae</name>
    <dbReference type="NCBI Taxonomy" id="417102"/>
    <lineage>
        <taxon>Bacteria</taxon>
        <taxon>Bacillati</taxon>
        <taxon>Actinomycetota</taxon>
        <taxon>Actinomycetes</taxon>
        <taxon>Mycobacteriales</taxon>
        <taxon>Gordoniaceae</taxon>
        <taxon>Gordonia</taxon>
    </lineage>
</organism>
<dbReference type="RefSeq" id="WP_086534230.1">
    <property type="nucleotide sequence ID" value="NZ_NGFO01000004.1"/>
</dbReference>
<protein>
    <submittedName>
        <fullName evidence="2">Pyridine nucleotide-disulfide oxidoreductase</fullName>
    </submittedName>
</protein>
<comment type="caution">
    <text evidence="2">The sequence shown here is derived from an EMBL/GenBank/DDBJ whole genome shotgun (WGS) entry which is preliminary data.</text>
</comment>
<evidence type="ECO:0000256" key="1">
    <source>
        <dbReference type="SAM" id="MobiDB-lite"/>
    </source>
</evidence>
<dbReference type="EMBL" id="NGFO01000004">
    <property type="protein sequence ID" value="OUC80039.1"/>
    <property type="molecule type" value="Genomic_DNA"/>
</dbReference>
<proteinExistence type="predicted"/>
<reference evidence="2 3" key="1">
    <citation type="submission" date="2017-05" db="EMBL/GenBank/DDBJ databases">
        <title>Biotechnological potential of actinobacteria isolated from South African environments.</title>
        <authorList>
            <person name="Le Roes-Hill M."/>
            <person name="Prins A."/>
            <person name="Durrell K.A."/>
        </authorList>
    </citation>
    <scope>NUCLEOTIDE SEQUENCE [LARGE SCALE GENOMIC DNA]</scope>
    <source>
        <strain evidence="2">BS2</strain>
    </source>
</reference>
<accession>A0A243QE37</accession>
<name>A0A243QE37_9ACTN</name>
<sequence length="211" mass="22003">MSRSTSSYSHATDDRIAGSGDDVPPVPRPFWQLGRRAAVIVACVGFSALAACSVSVGTQSIEEASDIDVGECLQIGAEAGEGKVEATKADCEGTEGLTFYAADKVNASAECGTPNTSALTFGEGDQKLCLTPNFEVDACYQIPVNGGKLADYREVECNASPADSTILAKTVSRGGDSLTCTEDETKWAFTQPVSVGYCLTEDVTAASRFEG</sequence>
<gene>
    <name evidence="2" type="ORF">CA982_04910</name>
</gene>